<feature type="region of interest" description="Disordered" evidence="6">
    <location>
        <begin position="364"/>
        <end position="384"/>
    </location>
</feature>
<dbReference type="AlphaFoldDB" id="A0A2A4K6W9"/>
<dbReference type="GO" id="GO:0000977">
    <property type="term" value="F:RNA polymerase II transcription regulatory region sequence-specific DNA binding"/>
    <property type="evidence" value="ECO:0007669"/>
    <property type="project" value="TreeGrafter"/>
</dbReference>
<evidence type="ECO:0000256" key="5">
    <source>
        <dbReference type="PROSITE-ProRule" id="PRU00042"/>
    </source>
</evidence>
<dbReference type="EMBL" id="NWSH01000080">
    <property type="protein sequence ID" value="PCG79819.1"/>
    <property type="molecule type" value="Genomic_DNA"/>
</dbReference>
<keyword evidence="3 5" id="KW-0863">Zinc-finger</keyword>
<organism evidence="8">
    <name type="scientific">Heliothis virescens</name>
    <name type="common">Tobacco budworm moth</name>
    <dbReference type="NCBI Taxonomy" id="7102"/>
    <lineage>
        <taxon>Eukaryota</taxon>
        <taxon>Metazoa</taxon>
        <taxon>Ecdysozoa</taxon>
        <taxon>Arthropoda</taxon>
        <taxon>Hexapoda</taxon>
        <taxon>Insecta</taxon>
        <taxon>Pterygota</taxon>
        <taxon>Neoptera</taxon>
        <taxon>Endopterygota</taxon>
        <taxon>Lepidoptera</taxon>
        <taxon>Glossata</taxon>
        <taxon>Ditrysia</taxon>
        <taxon>Noctuoidea</taxon>
        <taxon>Noctuidae</taxon>
        <taxon>Heliothinae</taxon>
        <taxon>Heliothis</taxon>
    </lineage>
</organism>
<dbReference type="PROSITE" id="PS00028">
    <property type="entry name" value="ZINC_FINGER_C2H2_1"/>
    <property type="match status" value="2"/>
</dbReference>
<evidence type="ECO:0000256" key="4">
    <source>
        <dbReference type="ARBA" id="ARBA00022833"/>
    </source>
</evidence>
<dbReference type="STRING" id="7102.A0A2A4K6W9"/>
<keyword evidence="2" id="KW-0677">Repeat</keyword>
<evidence type="ECO:0000313" key="8">
    <source>
        <dbReference type="EMBL" id="PCG79819.1"/>
    </source>
</evidence>
<feature type="compositionally biased region" description="Acidic residues" evidence="6">
    <location>
        <begin position="375"/>
        <end position="384"/>
    </location>
</feature>
<name>A0A2A4K6W9_HELVI</name>
<dbReference type="GO" id="GO:0000981">
    <property type="term" value="F:DNA-binding transcription factor activity, RNA polymerase II-specific"/>
    <property type="evidence" value="ECO:0007669"/>
    <property type="project" value="TreeGrafter"/>
</dbReference>
<proteinExistence type="predicted"/>
<dbReference type="PANTHER" id="PTHR24379:SF127">
    <property type="entry name" value="BLOODY FINGERS-RELATED"/>
    <property type="match status" value="1"/>
</dbReference>
<dbReference type="InterPro" id="IPR013087">
    <property type="entry name" value="Znf_C2H2_type"/>
</dbReference>
<gene>
    <name evidence="8" type="ORF">B5V51_13709</name>
</gene>
<dbReference type="GO" id="GO:0005634">
    <property type="term" value="C:nucleus"/>
    <property type="evidence" value="ECO:0007669"/>
    <property type="project" value="TreeGrafter"/>
</dbReference>
<feature type="compositionally biased region" description="Low complexity" evidence="6">
    <location>
        <begin position="364"/>
        <end position="373"/>
    </location>
</feature>
<reference evidence="8" key="1">
    <citation type="submission" date="2017-09" db="EMBL/GenBank/DDBJ databases">
        <title>Contemporary evolution of a Lepidopteran species, Heliothis virescens, in response to modern agricultural practices.</title>
        <authorList>
            <person name="Fritz M.L."/>
            <person name="Deyonke A.M."/>
            <person name="Papanicolaou A."/>
            <person name="Micinski S."/>
            <person name="Westbrook J."/>
            <person name="Gould F."/>
        </authorList>
    </citation>
    <scope>NUCLEOTIDE SEQUENCE [LARGE SCALE GENOMIC DNA]</scope>
    <source>
        <strain evidence="8">HvINT-</strain>
        <tissue evidence="8">Whole body</tissue>
    </source>
</reference>
<evidence type="ECO:0000256" key="3">
    <source>
        <dbReference type="ARBA" id="ARBA00022771"/>
    </source>
</evidence>
<dbReference type="PANTHER" id="PTHR24379">
    <property type="entry name" value="KRAB AND ZINC FINGER DOMAIN-CONTAINING"/>
    <property type="match status" value="1"/>
</dbReference>
<dbReference type="SMART" id="SM00355">
    <property type="entry name" value="ZnF_C2H2"/>
    <property type="match status" value="7"/>
</dbReference>
<dbReference type="Gene3D" id="3.30.160.60">
    <property type="entry name" value="Classic Zinc Finger"/>
    <property type="match status" value="2"/>
</dbReference>
<sequence>MFRYPKDWAFQPREAVTKNMEVEGYFCDLCGNGPWSNEIDVEIHRKRSHKWHLLQSLKDENVHICSICLRIQKDKAALIEHILVNHLCSTPNATRINREIFICDHCNRLFFNKQLLTIHIYHWHTAKTQKIRQMKTSCPKCWKNIRTKSAWFHLLYHGVYTVSTCPICLEICGNRCELQQHLKTHPGYFTCNICAFQTTKECYLKNHLARHKKNIVYSDGEDVSRFFLPRNLIPSLNNRMQNVFKGIPLANEVKVCILCRSLCLSEDEMRNHILGEHSPEKREKSKTYQCTCKEVFFNNVLLKHHVFKMKGNHRAWDGVSPVPDDKEVENQIVLQVYELEDPSTNLSKIIIQGLSAEDAISIGDSDSQQTHSSQDVEEVVTMET</sequence>
<feature type="domain" description="C2H2-type" evidence="7">
    <location>
        <begin position="101"/>
        <end position="129"/>
    </location>
</feature>
<keyword evidence="4" id="KW-0862">Zinc</keyword>
<evidence type="ECO:0000256" key="2">
    <source>
        <dbReference type="ARBA" id="ARBA00022737"/>
    </source>
</evidence>
<evidence type="ECO:0000259" key="7">
    <source>
        <dbReference type="PROSITE" id="PS50157"/>
    </source>
</evidence>
<keyword evidence="1" id="KW-0479">Metal-binding</keyword>
<comment type="caution">
    <text evidence="8">The sequence shown here is derived from an EMBL/GenBank/DDBJ whole genome shotgun (WGS) entry which is preliminary data.</text>
</comment>
<evidence type="ECO:0000256" key="6">
    <source>
        <dbReference type="SAM" id="MobiDB-lite"/>
    </source>
</evidence>
<dbReference type="PROSITE" id="PS50157">
    <property type="entry name" value="ZINC_FINGER_C2H2_2"/>
    <property type="match status" value="1"/>
</dbReference>
<dbReference type="GO" id="GO:0008270">
    <property type="term" value="F:zinc ion binding"/>
    <property type="evidence" value="ECO:0007669"/>
    <property type="project" value="UniProtKB-KW"/>
</dbReference>
<accession>A0A2A4K6W9</accession>
<protein>
    <recommendedName>
        <fullName evidence="7">C2H2-type domain-containing protein</fullName>
    </recommendedName>
</protein>
<evidence type="ECO:0000256" key="1">
    <source>
        <dbReference type="ARBA" id="ARBA00022723"/>
    </source>
</evidence>